<dbReference type="AlphaFoldDB" id="A0A371E5K8"/>
<reference evidence="2" key="1">
    <citation type="submission" date="2018-05" db="EMBL/GenBank/DDBJ databases">
        <title>Draft genome of Mucuna pruriens seed.</title>
        <authorList>
            <person name="Nnadi N.E."/>
            <person name="Vos R."/>
            <person name="Hasami M.H."/>
            <person name="Devisetty U.K."/>
            <person name="Aguiy J.C."/>
        </authorList>
    </citation>
    <scope>NUCLEOTIDE SEQUENCE [LARGE SCALE GENOMIC DNA]</scope>
    <source>
        <strain evidence="2">JCA_2017</strain>
    </source>
</reference>
<evidence type="ECO:0000313" key="2">
    <source>
        <dbReference type="EMBL" id="RDX61319.1"/>
    </source>
</evidence>
<accession>A0A371E5K8</accession>
<dbReference type="EMBL" id="QJKJ01016211">
    <property type="protein sequence ID" value="RDX61319.1"/>
    <property type="molecule type" value="Genomic_DNA"/>
</dbReference>
<gene>
    <name evidence="2" type="ORF">CR513_60462</name>
</gene>
<protein>
    <recommendedName>
        <fullName evidence="4">Retrotransposon gag domain-containing protein</fullName>
    </recommendedName>
</protein>
<sequence>MKRMFLEKFFLNFIATSIRKEICGNTQQFSVRGPTTSKVLNGVIVVDNQTLENKITELTSLIRQQAIGQNHTSPLAKVCGICASIEHPTDVCPTLQETKHYSVEITTMMDGQEYRQPYDQYSNLRYGSHPMQNPVLGISIQEEGECLHHDVVFRDSVCPHGGTHNMELLKILVRIVTYKTMKLWQQMLSIDYLIEDNSKLKRDHNDETDLELERQICLKNALSRHSVEKKKSTTSINESAGNRAKDQYRPSKEPHNSHHNDRSEGLRRETRQEKEPCKKKRNEARRRASQKGAMISHFYPLCKDLRWGIIEHEKISRGRALQRYEEEPHVERRRYLEEEPYGERRERRYGEEYHGERRGRRQDESPCRDHKVMIIGKLQWTVRMMVYEFCSYALEWWDQYSRKVREGKTRNIDTWPNL</sequence>
<organism evidence="2 3">
    <name type="scientific">Mucuna pruriens</name>
    <name type="common">Velvet bean</name>
    <name type="synonym">Dolichos pruriens</name>
    <dbReference type="NCBI Taxonomy" id="157652"/>
    <lineage>
        <taxon>Eukaryota</taxon>
        <taxon>Viridiplantae</taxon>
        <taxon>Streptophyta</taxon>
        <taxon>Embryophyta</taxon>
        <taxon>Tracheophyta</taxon>
        <taxon>Spermatophyta</taxon>
        <taxon>Magnoliopsida</taxon>
        <taxon>eudicotyledons</taxon>
        <taxon>Gunneridae</taxon>
        <taxon>Pentapetalae</taxon>
        <taxon>rosids</taxon>
        <taxon>fabids</taxon>
        <taxon>Fabales</taxon>
        <taxon>Fabaceae</taxon>
        <taxon>Papilionoideae</taxon>
        <taxon>50 kb inversion clade</taxon>
        <taxon>NPAAA clade</taxon>
        <taxon>indigoferoid/millettioid clade</taxon>
        <taxon>Phaseoleae</taxon>
        <taxon>Mucuna</taxon>
    </lineage>
</organism>
<evidence type="ECO:0008006" key="4">
    <source>
        <dbReference type="Google" id="ProtNLM"/>
    </source>
</evidence>
<evidence type="ECO:0000256" key="1">
    <source>
        <dbReference type="SAM" id="MobiDB-lite"/>
    </source>
</evidence>
<evidence type="ECO:0000313" key="3">
    <source>
        <dbReference type="Proteomes" id="UP000257109"/>
    </source>
</evidence>
<feature type="compositionally biased region" description="Basic residues" evidence="1">
    <location>
        <begin position="277"/>
        <end position="289"/>
    </location>
</feature>
<proteinExistence type="predicted"/>
<comment type="caution">
    <text evidence="2">The sequence shown here is derived from an EMBL/GenBank/DDBJ whole genome shotgun (WGS) entry which is preliminary data.</text>
</comment>
<feature type="non-terminal residue" evidence="2">
    <location>
        <position position="418"/>
    </location>
</feature>
<dbReference type="Proteomes" id="UP000257109">
    <property type="component" value="Unassembled WGS sequence"/>
</dbReference>
<keyword evidence="3" id="KW-1185">Reference proteome</keyword>
<feature type="non-terminal residue" evidence="2">
    <location>
        <position position="1"/>
    </location>
</feature>
<feature type="region of interest" description="Disordered" evidence="1">
    <location>
        <begin position="227"/>
        <end position="291"/>
    </location>
</feature>
<name>A0A371E5K8_MUCPR</name>
<feature type="compositionally biased region" description="Basic and acidic residues" evidence="1">
    <location>
        <begin position="243"/>
        <end position="276"/>
    </location>
</feature>